<dbReference type="GO" id="GO:0003700">
    <property type="term" value="F:DNA-binding transcription factor activity"/>
    <property type="evidence" value="ECO:0007669"/>
    <property type="project" value="TreeGrafter"/>
</dbReference>
<dbReference type="InterPro" id="IPR010982">
    <property type="entry name" value="Lambda_DNA-bd_dom_sf"/>
</dbReference>
<keyword evidence="2" id="KW-0805">Transcription regulation</keyword>
<dbReference type="PANTHER" id="PTHR30146:SF148">
    <property type="entry name" value="HTH-TYPE TRANSCRIPTIONAL REPRESSOR PURR-RELATED"/>
    <property type="match status" value="1"/>
</dbReference>
<dbReference type="SUPFAM" id="SSF53822">
    <property type="entry name" value="Periplasmic binding protein-like I"/>
    <property type="match status" value="1"/>
</dbReference>
<evidence type="ECO:0000313" key="7">
    <source>
        <dbReference type="Proteomes" id="UP000051655"/>
    </source>
</evidence>
<protein>
    <recommendedName>
        <fullName evidence="5">HTH lacI-type domain-containing protein</fullName>
    </recommendedName>
</protein>
<dbReference type="InterPro" id="IPR000843">
    <property type="entry name" value="HTH_LacI"/>
</dbReference>
<proteinExistence type="predicted"/>
<dbReference type="PROSITE" id="PS00356">
    <property type="entry name" value="HTH_LACI_1"/>
    <property type="match status" value="1"/>
</dbReference>
<dbReference type="RefSeq" id="WP_057756369.1">
    <property type="nucleotide sequence ID" value="NZ_JQBP01000008.1"/>
</dbReference>
<evidence type="ECO:0000256" key="2">
    <source>
        <dbReference type="ARBA" id="ARBA00023015"/>
    </source>
</evidence>
<evidence type="ECO:0000256" key="1">
    <source>
        <dbReference type="ARBA" id="ARBA00022491"/>
    </source>
</evidence>
<dbReference type="Gene3D" id="3.40.50.2300">
    <property type="match status" value="2"/>
</dbReference>
<reference evidence="6 7" key="1">
    <citation type="journal article" date="2015" name="Genome Announc.">
        <title>Expanding the biotechnology potential of lactobacilli through comparative genomics of 213 strains and associated genera.</title>
        <authorList>
            <person name="Sun Z."/>
            <person name="Harris H.M."/>
            <person name="McCann A."/>
            <person name="Guo C."/>
            <person name="Argimon S."/>
            <person name="Zhang W."/>
            <person name="Yang X."/>
            <person name="Jeffery I.B."/>
            <person name="Cooney J.C."/>
            <person name="Kagawa T.F."/>
            <person name="Liu W."/>
            <person name="Song Y."/>
            <person name="Salvetti E."/>
            <person name="Wrobel A."/>
            <person name="Rasinkangas P."/>
            <person name="Parkhill J."/>
            <person name="Rea M.C."/>
            <person name="O'Sullivan O."/>
            <person name="Ritari J."/>
            <person name="Douillard F.P."/>
            <person name="Paul Ross R."/>
            <person name="Yang R."/>
            <person name="Briner A.E."/>
            <person name="Felis G.E."/>
            <person name="de Vos W.M."/>
            <person name="Barrangou R."/>
            <person name="Klaenhammer T.R."/>
            <person name="Caufield P.W."/>
            <person name="Cui Y."/>
            <person name="Zhang H."/>
            <person name="O'Toole P.W."/>
        </authorList>
    </citation>
    <scope>NUCLEOTIDE SEQUENCE [LARGE SCALE GENOMIC DNA]</scope>
    <source>
        <strain evidence="6 7">DSM 20593</strain>
    </source>
</reference>
<dbReference type="CDD" id="cd01392">
    <property type="entry name" value="HTH_LacI"/>
    <property type="match status" value="1"/>
</dbReference>
<accession>A0A0R2JFC1</accession>
<dbReference type="AlphaFoldDB" id="A0A0R2JFC1"/>
<dbReference type="PRINTS" id="PR00036">
    <property type="entry name" value="HTHLACI"/>
</dbReference>
<dbReference type="Pfam" id="PF13377">
    <property type="entry name" value="Peripla_BP_3"/>
    <property type="match status" value="1"/>
</dbReference>
<dbReference type="GO" id="GO:0000976">
    <property type="term" value="F:transcription cis-regulatory region binding"/>
    <property type="evidence" value="ECO:0007669"/>
    <property type="project" value="TreeGrafter"/>
</dbReference>
<dbReference type="EMBL" id="JQBP01000008">
    <property type="protein sequence ID" value="KRN74518.1"/>
    <property type="molecule type" value="Genomic_DNA"/>
</dbReference>
<gene>
    <name evidence="6" type="ORF">IV73_GL001254</name>
</gene>
<evidence type="ECO:0000256" key="4">
    <source>
        <dbReference type="ARBA" id="ARBA00023163"/>
    </source>
</evidence>
<dbReference type="OrthoDB" id="9775106at2"/>
<name>A0A0R2JFC1_9LACO</name>
<organism evidence="6 7">
    <name type="scientific">Weissella kandleri</name>
    <dbReference type="NCBI Taxonomy" id="1616"/>
    <lineage>
        <taxon>Bacteria</taxon>
        <taxon>Bacillati</taxon>
        <taxon>Bacillota</taxon>
        <taxon>Bacilli</taxon>
        <taxon>Lactobacillales</taxon>
        <taxon>Lactobacillaceae</taxon>
        <taxon>Weissella</taxon>
    </lineage>
</organism>
<evidence type="ECO:0000313" key="6">
    <source>
        <dbReference type="EMBL" id="KRN74518.1"/>
    </source>
</evidence>
<dbReference type="InterPro" id="IPR046335">
    <property type="entry name" value="LacI/GalR-like_sensor"/>
</dbReference>
<feature type="domain" description="HTH lacI-type" evidence="5">
    <location>
        <begin position="4"/>
        <end position="59"/>
    </location>
</feature>
<keyword evidence="1" id="KW-0678">Repressor</keyword>
<comment type="caution">
    <text evidence="6">The sequence shown here is derived from an EMBL/GenBank/DDBJ whole genome shotgun (WGS) entry which is preliminary data.</text>
</comment>
<keyword evidence="7" id="KW-1185">Reference proteome</keyword>
<dbReference type="NCBIfam" id="NF047341">
    <property type="entry name" value="lactose_RbsR"/>
    <property type="match status" value="1"/>
</dbReference>
<dbReference type="SMART" id="SM00354">
    <property type="entry name" value="HTH_LACI"/>
    <property type="match status" value="1"/>
</dbReference>
<dbReference type="Pfam" id="PF00356">
    <property type="entry name" value="LacI"/>
    <property type="match status" value="1"/>
</dbReference>
<keyword evidence="3" id="KW-0238">DNA-binding</keyword>
<evidence type="ECO:0000259" key="5">
    <source>
        <dbReference type="PROSITE" id="PS50932"/>
    </source>
</evidence>
<dbReference type="PANTHER" id="PTHR30146">
    <property type="entry name" value="LACI-RELATED TRANSCRIPTIONAL REPRESSOR"/>
    <property type="match status" value="1"/>
</dbReference>
<dbReference type="InterPro" id="IPR028082">
    <property type="entry name" value="Peripla_BP_I"/>
</dbReference>
<dbReference type="Proteomes" id="UP000051655">
    <property type="component" value="Unassembled WGS sequence"/>
</dbReference>
<evidence type="ECO:0000256" key="3">
    <source>
        <dbReference type="ARBA" id="ARBA00023125"/>
    </source>
</evidence>
<keyword evidence="4" id="KW-0804">Transcription</keyword>
<dbReference type="SUPFAM" id="SSF47413">
    <property type="entry name" value="lambda repressor-like DNA-binding domains"/>
    <property type="match status" value="1"/>
</dbReference>
<dbReference type="Gene3D" id="1.10.260.40">
    <property type="entry name" value="lambda repressor-like DNA-binding domains"/>
    <property type="match status" value="1"/>
</dbReference>
<dbReference type="PROSITE" id="PS50932">
    <property type="entry name" value="HTH_LACI_2"/>
    <property type="match status" value="1"/>
</dbReference>
<sequence>MKKASIKDVAKLAGVSIATVSQVINNKQERFSEETIHKVMDARDELGYVANVAAKELKGSKSPLIGVIIPSFRLPFFADLIQSMQMHVPEHIDLVFMGATDENLEKSIYALVDRGVDALIFGRPIPKHAAVSQFLNKCGIPFLSLDQSVDLGAKDRVMVQEKQGGHLSAEHLVALGHKKIALLMADTMTDNMHQRERGFVETLTQHHLKPVARLQTALSKHGGLDVADAVIASGATAVFALNDEIAIGLIRGLYNQGVRVPADISVVGYDDTDYAEFTVPALTTVRQPVQQIGIAALNLIIKRLENLNRPQQMNMLDLQLIERESTGPAPGDRA</sequence>
<dbReference type="STRING" id="1616.IV73_GL001254"/>
<dbReference type="PATRIC" id="fig|1616.3.peg.1287"/>